<dbReference type="GO" id="GO:0005524">
    <property type="term" value="F:ATP binding"/>
    <property type="evidence" value="ECO:0007669"/>
    <property type="project" value="InterPro"/>
</dbReference>
<dbReference type="EMBL" id="FJVC01000652">
    <property type="protein sequence ID" value="CZT52901.1"/>
    <property type="molecule type" value="Genomic_DNA"/>
</dbReference>
<keyword evidence="3" id="KW-1185">Reference proteome</keyword>
<dbReference type="AlphaFoldDB" id="A0A1E1MV01"/>
<sequence length="152" mass="16639">MTQSAVQREFDCLSQVMAAGAGNLIRVPKLVGLVRAPSNNLNDQVVGIIEEFIQSRPGSSTLRSINGQNVSESQKAKWIDQVRQTVEGLHRIEVIWGDGKADNVLMDADDDAWLIDFGGGWTKGWVDENLAGTLEGDMRAVGKIEDFLGVRK</sequence>
<name>A0A1E1MV01_RHYSE</name>
<dbReference type="Gene3D" id="1.10.510.10">
    <property type="entry name" value="Transferase(Phosphotransferase) domain 1"/>
    <property type="match status" value="1"/>
</dbReference>
<dbReference type="PROSITE" id="PS50011">
    <property type="entry name" value="PROTEIN_KINASE_DOM"/>
    <property type="match status" value="1"/>
</dbReference>
<evidence type="ECO:0000313" key="2">
    <source>
        <dbReference type="EMBL" id="CZT52901.1"/>
    </source>
</evidence>
<protein>
    <recommendedName>
        <fullName evidence="1">Protein kinase domain-containing protein</fullName>
    </recommendedName>
</protein>
<evidence type="ECO:0000259" key="1">
    <source>
        <dbReference type="PROSITE" id="PS50011"/>
    </source>
</evidence>
<dbReference type="SUPFAM" id="SSF56112">
    <property type="entry name" value="Protein kinase-like (PK-like)"/>
    <property type="match status" value="1"/>
</dbReference>
<reference evidence="3" key="1">
    <citation type="submission" date="2016-03" db="EMBL/GenBank/DDBJ databases">
        <authorList>
            <person name="Guldener U."/>
        </authorList>
    </citation>
    <scope>NUCLEOTIDE SEQUENCE [LARGE SCALE GENOMIC DNA]</scope>
</reference>
<accession>A0A1E1MV01</accession>
<feature type="domain" description="Protein kinase" evidence="1">
    <location>
        <begin position="1"/>
        <end position="152"/>
    </location>
</feature>
<proteinExistence type="predicted"/>
<organism evidence="2 3">
    <name type="scientific">Rhynchosporium secalis</name>
    <name type="common">Barley scald fungus</name>
    <dbReference type="NCBI Taxonomy" id="38038"/>
    <lineage>
        <taxon>Eukaryota</taxon>
        <taxon>Fungi</taxon>
        <taxon>Dikarya</taxon>
        <taxon>Ascomycota</taxon>
        <taxon>Pezizomycotina</taxon>
        <taxon>Leotiomycetes</taxon>
        <taxon>Helotiales</taxon>
        <taxon>Ploettnerulaceae</taxon>
        <taxon>Rhynchosporium</taxon>
    </lineage>
</organism>
<dbReference type="InterPro" id="IPR000719">
    <property type="entry name" value="Prot_kinase_dom"/>
</dbReference>
<dbReference type="Proteomes" id="UP000177625">
    <property type="component" value="Unassembled WGS sequence"/>
</dbReference>
<gene>
    <name evidence="2" type="ORF">RSE6_14306</name>
</gene>
<dbReference type="GO" id="GO:0004672">
    <property type="term" value="F:protein kinase activity"/>
    <property type="evidence" value="ECO:0007669"/>
    <property type="project" value="InterPro"/>
</dbReference>
<dbReference type="InterPro" id="IPR011009">
    <property type="entry name" value="Kinase-like_dom_sf"/>
</dbReference>
<evidence type="ECO:0000313" key="3">
    <source>
        <dbReference type="Proteomes" id="UP000177625"/>
    </source>
</evidence>